<dbReference type="AlphaFoldDB" id="A0A2Z4FM34"/>
<accession>A0A2Z4FM34</accession>
<evidence type="ECO:0000256" key="8">
    <source>
        <dbReference type="RuleBase" id="RU003943"/>
    </source>
</evidence>
<organism evidence="9 10">
    <name type="scientific">Bradymonas sediminis</name>
    <dbReference type="NCBI Taxonomy" id="1548548"/>
    <lineage>
        <taxon>Bacteria</taxon>
        <taxon>Deltaproteobacteria</taxon>
        <taxon>Bradymonadales</taxon>
        <taxon>Bradymonadaceae</taxon>
        <taxon>Bradymonas</taxon>
    </lineage>
</organism>
<dbReference type="CDD" id="cd06550">
    <property type="entry name" value="TM_ABC_iron-siderophores_like"/>
    <property type="match status" value="1"/>
</dbReference>
<evidence type="ECO:0000313" key="10">
    <source>
        <dbReference type="Proteomes" id="UP000249799"/>
    </source>
</evidence>
<keyword evidence="3 8" id="KW-0813">Transport</keyword>
<dbReference type="SUPFAM" id="SSF81345">
    <property type="entry name" value="ABC transporter involved in vitamin B12 uptake, BtuC"/>
    <property type="match status" value="1"/>
</dbReference>
<dbReference type="InterPro" id="IPR001626">
    <property type="entry name" value="ABC_TroCD"/>
</dbReference>
<dbReference type="GO" id="GO:0043190">
    <property type="term" value="C:ATP-binding cassette (ABC) transporter complex"/>
    <property type="evidence" value="ECO:0007669"/>
    <property type="project" value="InterPro"/>
</dbReference>
<evidence type="ECO:0000256" key="5">
    <source>
        <dbReference type="ARBA" id="ARBA00022692"/>
    </source>
</evidence>
<dbReference type="GO" id="GO:0071281">
    <property type="term" value="P:cellular response to iron ion"/>
    <property type="evidence" value="ECO:0007669"/>
    <property type="project" value="UniProtKB-ARBA"/>
</dbReference>
<evidence type="ECO:0000256" key="1">
    <source>
        <dbReference type="ARBA" id="ARBA00004651"/>
    </source>
</evidence>
<dbReference type="EMBL" id="CP030032">
    <property type="protein sequence ID" value="AWV90023.1"/>
    <property type="molecule type" value="Genomic_DNA"/>
</dbReference>
<dbReference type="Proteomes" id="UP000249799">
    <property type="component" value="Chromosome"/>
</dbReference>
<gene>
    <name evidence="9" type="ORF">DN745_12005</name>
</gene>
<dbReference type="FunFam" id="1.10.3470.10:FF:000003">
    <property type="entry name" value="Iron ABC transporter permease SitD"/>
    <property type="match status" value="1"/>
</dbReference>
<reference evidence="9 10" key="1">
    <citation type="submission" date="2018-06" db="EMBL/GenBank/DDBJ databases">
        <title>Lujinxingia sediminis gen. nov. sp. nov., a new facultative anaerobic member of the class Deltaproteobacteria, and proposal of Lujinxingaceae fam. nov.</title>
        <authorList>
            <person name="Guo L.-Y."/>
            <person name="Li C.-M."/>
            <person name="Wang S."/>
            <person name="Du Z.-J."/>
        </authorList>
    </citation>
    <scope>NUCLEOTIDE SEQUENCE [LARGE SCALE GENOMIC DNA]</scope>
    <source>
        <strain evidence="9 10">FA350</strain>
    </source>
</reference>
<dbReference type="PANTHER" id="PTHR30477:SF3">
    <property type="entry name" value="METAL TRANSPORT SYSTEM MEMBRANE PROTEIN CT_069-RELATED"/>
    <property type="match status" value="1"/>
</dbReference>
<keyword evidence="6" id="KW-1133">Transmembrane helix</keyword>
<keyword evidence="7" id="KW-0472">Membrane</keyword>
<protein>
    <submittedName>
        <fullName evidence="9">Metal ABC transporter permease</fullName>
    </submittedName>
</protein>
<dbReference type="Pfam" id="PF00950">
    <property type="entry name" value="ABC-3"/>
    <property type="match status" value="1"/>
</dbReference>
<comment type="similarity">
    <text evidence="2 8">Belongs to the ABC-3 integral membrane protein family.</text>
</comment>
<dbReference type="PANTHER" id="PTHR30477">
    <property type="entry name" value="ABC-TRANSPORTER METAL-BINDING PROTEIN"/>
    <property type="match status" value="1"/>
</dbReference>
<dbReference type="GO" id="GO:0010043">
    <property type="term" value="P:response to zinc ion"/>
    <property type="evidence" value="ECO:0007669"/>
    <property type="project" value="TreeGrafter"/>
</dbReference>
<proteinExistence type="inferred from homology"/>
<evidence type="ECO:0000256" key="3">
    <source>
        <dbReference type="ARBA" id="ARBA00022448"/>
    </source>
</evidence>
<keyword evidence="4" id="KW-1003">Cell membrane</keyword>
<evidence type="ECO:0000256" key="4">
    <source>
        <dbReference type="ARBA" id="ARBA00022475"/>
    </source>
</evidence>
<name>A0A2Z4FM34_9DELT</name>
<evidence type="ECO:0000256" key="6">
    <source>
        <dbReference type="ARBA" id="ARBA00022989"/>
    </source>
</evidence>
<dbReference type="GO" id="GO:0055085">
    <property type="term" value="P:transmembrane transport"/>
    <property type="evidence" value="ECO:0007669"/>
    <property type="project" value="InterPro"/>
</dbReference>
<sequence length="304" mass="31439">MQGFFTSETFARSVEFFSFQYSFTIYALLASMLVGAVCAVVGAFLVLRGMSLLGDAVGHATLPGVCAAFIIVGAKEMGALLIGALVSAFVAALMVGAISNKPRTRPDAAIGVILSVFFGIGIVMLSYIQNSPTAAQAGLDNFLFGNAAAVSLEQLYLLAGVCLVLIAAVVICFRYLAVSTFDPVFARSIGVPTRALHYGLLGALSVAVVVSVQAVGVVLVAAMLIIPPSSALFLTNRLPGVLIIGAILGVLSGALGAFTSYLWEGVATGPAMVLCAGFFFALSLLFGPRGMFKDLGGRYARLSD</sequence>
<evidence type="ECO:0000313" key="9">
    <source>
        <dbReference type="EMBL" id="AWV90023.1"/>
    </source>
</evidence>
<dbReference type="KEGG" id="bsed:DN745_12005"/>
<dbReference type="InterPro" id="IPR037294">
    <property type="entry name" value="ABC_BtuC-like"/>
</dbReference>
<dbReference type="RefSeq" id="WP_111335161.1">
    <property type="nucleotide sequence ID" value="NZ_CP030032.1"/>
</dbReference>
<comment type="subcellular location">
    <subcellularLocation>
        <location evidence="1 8">Cell membrane</location>
        <topology evidence="1 8">Multi-pass membrane protein</topology>
    </subcellularLocation>
</comment>
<keyword evidence="5 8" id="KW-0812">Transmembrane</keyword>
<evidence type="ECO:0000256" key="7">
    <source>
        <dbReference type="ARBA" id="ARBA00023136"/>
    </source>
</evidence>
<dbReference type="Gene3D" id="1.10.3470.10">
    <property type="entry name" value="ABC transporter involved in vitamin B12 uptake, BtuC"/>
    <property type="match status" value="1"/>
</dbReference>
<keyword evidence="10" id="KW-1185">Reference proteome</keyword>
<dbReference type="OrthoDB" id="9791355at2"/>
<evidence type="ECO:0000256" key="2">
    <source>
        <dbReference type="ARBA" id="ARBA00008034"/>
    </source>
</evidence>